<dbReference type="AlphaFoldDB" id="A0A0F9E237"/>
<organism evidence="1">
    <name type="scientific">marine sediment metagenome</name>
    <dbReference type="NCBI Taxonomy" id="412755"/>
    <lineage>
        <taxon>unclassified sequences</taxon>
        <taxon>metagenomes</taxon>
        <taxon>ecological metagenomes</taxon>
    </lineage>
</organism>
<name>A0A0F9E237_9ZZZZ</name>
<evidence type="ECO:0000313" key="1">
    <source>
        <dbReference type="EMBL" id="KKL60176.1"/>
    </source>
</evidence>
<gene>
    <name evidence="1" type="ORF">LCGC14_2207920</name>
</gene>
<sequence>MMTIEEQIDRAVYDGDWEAAAQVLDDLGRTDDANRIRNSFMYAHQQFEYAWADFKAALLDTPLVRWWLV</sequence>
<proteinExistence type="predicted"/>
<comment type="caution">
    <text evidence="1">The sequence shown here is derived from an EMBL/GenBank/DDBJ whole genome shotgun (WGS) entry which is preliminary data.</text>
</comment>
<protein>
    <submittedName>
        <fullName evidence="1">Uncharacterized protein</fullName>
    </submittedName>
</protein>
<reference evidence="1" key="1">
    <citation type="journal article" date="2015" name="Nature">
        <title>Complex archaea that bridge the gap between prokaryotes and eukaryotes.</title>
        <authorList>
            <person name="Spang A."/>
            <person name="Saw J.H."/>
            <person name="Jorgensen S.L."/>
            <person name="Zaremba-Niedzwiedzka K."/>
            <person name="Martijn J."/>
            <person name="Lind A.E."/>
            <person name="van Eijk R."/>
            <person name="Schleper C."/>
            <person name="Guy L."/>
            <person name="Ettema T.J."/>
        </authorList>
    </citation>
    <scope>NUCLEOTIDE SEQUENCE</scope>
</reference>
<dbReference type="EMBL" id="LAZR01029239">
    <property type="protein sequence ID" value="KKL60176.1"/>
    <property type="molecule type" value="Genomic_DNA"/>
</dbReference>
<accession>A0A0F9E237</accession>